<evidence type="ECO:0000313" key="1">
    <source>
        <dbReference type="EMBL" id="WMV32222.1"/>
    </source>
</evidence>
<gene>
    <name evidence="1" type="ORF">MTR67_025607</name>
</gene>
<evidence type="ECO:0000313" key="2">
    <source>
        <dbReference type="Proteomes" id="UP001234989"/>
    </source>
</evidence>
<sequence>MHWMLTLVTCVCIIK</sequence>
<name>A0AAF0R1C5_SOLVR</name>
<proteinExistence type="predicted"/>
<organism evidence="1 2">
    <name type="scientific">Solanum verrucosum</name>
    <dbReference type="NCBI Taxonomy" id="315347"/>
    <lineage>
        <taxon>Eukaryota</taxon>
        <taxon>Viridiplantae</taxon>
        <taxon>Streptophyta</taxon>
        <taxon>Embryophyta</taxon>
        <taxon>Tracheophyta</taxon>
        <taxon>Spermatophyta</taxon>
        <taxon>Magnoliopsida</taxon>
        <taxon>eudicotyledons</taxon>
        <taxon>Gunneridae</taxon>
        <taxon>Pentapetalae</taxon>
        <taxon>asterids</taxon>
        <taxon>lamiids</taxon>
        <taxon>Solanales</taxon>
        <taxon>Solanaceae</taxon>
        <taxon>Solanoideae</taxon>
        <taxon>Solaneae</taxon>
        <taxon>Solanum</taxon>
    </lineage>
</organism>
<dbReference type="Proteomes" id="UP001234989">
    <property type="component" value="Chromosome 6"/>
</dbReference>
<keyword evidence="2" id="KW-1185">Reference proteome</keyword>
<reference evidence="1" key="1">
    <citation type="submission" date="2023-08" db="EMBL/GenBank/DDBJ databases">
        <title>A de novo genome assembly of Solanum verrucosum Schlechtendal, a Mexican diploid species geographically isolated from the other diploid A-genome species in potato relatives.</title>
        <authorList>
            <person name="Hosaka K."/>
        </authorList>
    </citation>
    <scope>NUCLEOTIDE SEQUENCE</scope>
    <source>
        <tissue evidence="1">Young leaves</tissue>
    </source>
</reference>
<protein>
    <submittedName>
        <fullName evidence="1">Uncharacterized protein</fullName>
    </submittedName>
</protein>
<accession>A0AAF0R1C5</accession>
<dbReference type="EMBL" id="CP133617">
    <property type="protein sequence ID" value="WMV32222.1"/>
    <property type="molecule type" value="Genomic_DNA"/>
</dbReference>